<dbReference type="SUPFAM" id="SSF54364">
    <property type="entry name" value="Translation initiation factor IF3, N-terminal domain"/>
    <property type="match status" value="1"/>
</dbReference>
<proteinExistence type="inferred from homology"/>
<dbReference type="GO" id="GO:0005829">
    <property type="term" value="C:cytosol"/>
    <property type="evidence" value="ECO:0007669"/>
    <property type="project" value="TreeGrafter"/>
</dbReference>
<keyword evidence="2 7" id="KW-0396">Initiation factor</keyword>
<name>A0A2M7B665_9BACT</name>
<dbReference type="Gene3D" id="3.30.110.10">
    <property type="entry name" value="Translation initiation factor 3 (IF-3), C-terminal domain"/>
    <property type="match status" value="1"/>
</dbReference>
<dbReference type="GO" id="GO:0032790">
    <property type="term" value="P:ribosome disassembly"/>
    <property type="evidence" value="ECO:0007669"/>
    <property type="project" value="TreeGrafter"/>
</dbReference>
<evidence type="ECO:0000313" key="8">
    <source>
        <dbReference type="Proteomes" id="UP000228949"/>
    </source>
</evidence>
<reference evidence="8" key="1">
    <citation type="submission" date="2017-09" db="EMBL/GenBank/DDBJ databases">
        <title>Depth-based differentiation of microbial function through sediment-hosted aquifers and enrichment of novel symbionts in the deep terrestrial subsurface.</title>
        <authorList>
            <person name="Probst A.J."/>
            <person name="Ladd B."/>
            <person name="Jarett J.K."/>
            <person name="Geller-Mcgrath D.E."/>
            <person name="Sieber C.M.K."/>
            <person name="Emerson J.B."/>
            <person name="Anantharaman K."/>
            <person name="Thomas B.C."/>
            <person name="Malmstrom R."/>
            <person name="Stieglmeier M."/>
            <person name="Klingl A."/>
            <person name="Woyke T."/>
            <person name="Ryan C.M."/>
            <person name="Banfield J.F."/>
        </authorList>
    </citation>
    <scope>NUCLEOTIDE SEQUENCE [LARGE SCALE GENOMIC DNA]</scope>
</reference>
<dbReference type="NCBIfam" id="TIGR00168">
    <property type="entry name" value="infC"/>
    <property type="match status" value="1"/>
</dbReference>
<dbReference type="Pfam" id="PF05198">
    <property type="entry name" value="IF3_N"/>
    <property type="match status" value="1"/>
</dbReference>
<dbReference type="Pfam" id="PF00707">
    <property type="entry name" value="IF3_C"/>
    <property type="match status" value="1"/>
</dbReference>
<dbReference type="GO" id="GO:0003743">
    <property type="term" value="F:translation initiation factor activity"/>
    <property type="evidence" value="ECO:0007669"/>
    <property type="project" value="UniProtKB-UniRule"/>
</dbReference>
<comment type="similarity">
    <text evidence="1">Belongs to the IF-3 family.</text>
</comment>
<evidence type="ECO:0000256" key="3">
    <source>
        <dbReference type="ARBA" id="ARBA00022917"/>
    </source>
</evidence>
<dbReference type="InterPro" id="IPR019814">
    <property type="entry name" value="Translation_initiation_fac_3_N"/>
</dbReference>
<evidence type="ECO:0000256" key="2">
    <source>
        <dbReference type="ARBA" id="ARBA00022540"/>
    </source>
</evidence>
<dbReference type="PANTHER" id="PTHR10938:SF0">
    <property type="entry name" value="TRANSLATION INITIATION FACTOR IF-3, MITOCHONDRIAL"/>
    <property type="match status" value="1"/>
</dbReference>
<keyword evidence="3" id="KW-0648">Protein biosynthesis</keyword>
<evidence type="ECO:0000313" key="7">
    <source>
        <dbReference type="EMBL" id="PIU98590.1"/>
    </source>
</evidence>
<evidence type="ECO:0000256" key="4">
    <source>
        <dbReference type="NCBIfam" id="TIGR00168"/>
    </source>
</evidence>
<dbReference type="SUPFAM" id="SSF55200">
    <property type="entry name" value="Translation initiation factor IF3, C-terminal domain"/>
    <property type="match status" value="1"/>
</dbReference>
<dbReference type="InterPro" id="IPR036787">
    <property type="entry name" value="T_IF-3_N_sf"/>
</dbReference>
<feature type="domain" description="Translation initiation factor 3 C-terminal" evidence="5">
    <location>
        <begin position="84"/>
        <end position="166"/>
    </location>
</feature>
<dbReference type="Gene3D" id="3.10.20.80">
    <property type="entry name" value="Translation initiation factor 3 (IF-3), N-terminal domain"/>
    <property type="match status" value="1"/>
</dbReference>
<gene>
    <name evidence="7" type="primary">infC</name>
    <name evidence="7" type="ORF">COS61_00590</name>
</gene>
<evidence type="ECO:0000259" key="6">
    <source>
        <dbReference type="Pfam" id="PF05198"/>
    </source>
</evidence>
<evidence type="ECO:0000256" key="1">
    <source>
        <dbReference type="ARBA" id="ARBA00005439"/>
    </source>
</evidence>
<comment type="caution">
    <text evidence="7">The sequence shown here is derived from an EMBL/GenBank/DDBJ whole genome shotgun (WGS) entry which is preliminary data.</text>
</comment>
<organism evidence="7 8">
    <name type="scientific">Candidatus Wolfebacteria bacterium CG03_land_8_20_14_0_80_40_12</name>
    <dbReference type="NCBI Taxonomy" id="1975069"/>
    <lineage>
        <taxon>Bacteria</taxon>
        <taxon>Candidatus Wolfeibacteriota</taxon>
    </lineage>
</organism>
<dbReference type="EMBL" id="PEVJ01000015">
    <property type="protein sequence ID" value="PIU98590.1"/>
    <property type="molecule type" value="Genomic_DNA"/>
</dbReference>
<dbReference type="GO" id="GO:0016020">
    <property type="term" value="C:membrane"/>
    <property type="evidence" value="ECO:0007669"/>
    <property type="project" value="TreeGrafter"/>
</dbReference>
<dbReference type="Proteomes" id="UP000228949">
    <property type="component" value="Unassembled WGS sequence"/>
</dbReference>
<accession>A0A2M7B665</accession>
<dbReference type="InterPro" id="IPR001288">
    <property type="entry name" value="Translation_initiation_fac_3"/>
</dbReference>
<dbReference type="GO" id="GO:0043022">
    <property type="term" value="F:ribosome binding"/>
    <property type="evidence" value="ECO:0007669"/>
    <property type="project" value="TreeGrafter"/>
</dbReference>
<evidence type="ECO:0000259" key="5">
    <source>
        <dbReference type="Pfam" id="PF00707"/>
    </source>
</evidence>
<dbReference type="InterPro" id="IPR019815">
    <property type="entry name" value="Translation_initiation_fac_3_C"/>
</dbReference>
<dbReference type="PANTHER" id="PTHR10938">
    <property type="entry name" value="TRANSLATION INITIATION FACTOR IF-3"/>
    <property type="match status" value="1"/>
</dbReference>
<feature type="domain" description="Translation initiation factor 3 N-terminal" evidence="6">
    <location>
        <begin position="7"/>
        <end position="75"/>
    </location>
</feature>
<dbReference type="InterPro" id="IPR036788">
    <property type="entry name" value="T_IF-3_C_sf"/>
</dbReference>
<protein>
    <recommendedName>
        <fullName evidence="4">Translation initiation factor IF-3</fullName>
    </recommendedName>
</protein>
<sequence>MIQQYKINNQITAPELRVVDETGGNLGIMPREAALKLAKEKGFDLIEIAPTAKPAVAKIINYDKFRYQKEREFKKQRAGQKISELKQVQISVRAAQNDSKIKAEKVDEFLGKNYKVEIILRLRGREKYNKDWARYKLEEFLKMITVEYKIVLEPRFIGQGLVMQITGKRIMN</sequence>
<dbReference type="AlphaFoldDB" id="A0A2M7B665"/>